<evidence type="ECO:0000259" key="4">
    <source>
        <dbReference type="Pfam" id="PF00892"/>
    </source>
</evidence>
<feature type="transmembrane region" description="Helical" evidence="3">
    <location>
        <begin position="284"/>
        <end position="305"/>
    </location>
</feature>
<comment type="subcellular location">
    <subcellularLocation>
        <location evidence="1">Membrane</location>
        <topology evidence="1">Multi-pass membrane protein</topology>
    </subcellularLocation>
</comment>
<feature type="transmembrane region" description="Helical" evidence="3">
    <location>
        <begin position="252"/>
        <end position="272"/>
    </location>
</feature>
<protein>
    <recommendedName>
        <fullName evidence="4">EamA domain-containing protein</fullName>
    </recommendedName>
</protein>
<keyword evidence="3" id="KW-0472">Membrane</keyword>
<proteinExistence type="inferred from homology"/>
<dbReference type="GO" id="GO:0016020">
    <property type="term" value="C:membrane"/>
    <property type="evidence" value="ECO:0007669"/>
    <property type="project" value="InterPro"/>
</dbReference>
<keyword evidence="3" id="KW-1133">Transmembrane helix</keyword>
<feature type="domain" description="EamA" evidence="4">
    <location>
        <begin position="223"/>
        <end position="355"/>
    </location>
</feature>
<dbReference type="PANTHER" id="PTHR22911">
    <property type="entry name" value="ACYL-MALONYL CONDENSING ENZYME-RELATED"/>
    <property type="match status" value="1"/>
</dbReference>
<feature type="transmembrane region" description="Helical" evidence="3">
    <location>
        <begin position="133"/>
        <end position="151"/>
    </location>
</feature>
<feature type="domain" description="EamA" evidence="4">
    <location>
        <begin position="5"/>
        <end position="150"/>
    </location>
</feature>
<evidence type="ECO:0000256" key="3">
    <source>
        <dbReference type="SAM" id="Phobius"/>
    </source>
</evidence>
<evidence type="ECO:0000313" key="5">
    <source>
        <dbReference type="EMBL" id="JAG95616.1"/>
    </source>
</evidence>
<evidence type="ECO:0000256" key="1">
    <source>
        <dbReference type="ARBA" id="ARBA00004141"/>
    </source>
</evidence>
<feature type="transmembrane region" description="Helical" evidence="3">
    <location>
        <begin position="340"/>
        <end position="356"/>
    </location>
</feature>
<organism evidence="5">
    <name type="scientific">Araucaria cunninghamii</name>
    <name type="common">Hoop pine</name>
    <name type="synonym">Moreton Bay pine</name>
    <dbReference type="NCBI Taxonomy" id="56994"/>
    <lineage>
        <taxon>Eukaryota</taxon>
        <taxon>Viridiplantae</taxon>
        <taxon>Streptophyta</taxon>
        <taxon>Embryophyta</taxon>
        <taxon>Tracheophyta</taxon>
        <taxon>Spermatophyta</taxon>
        <taxon>Pinopsida</taxon>
        <taxon>Pinidae</taxon>
        <taxon>Conifers II</taxon>
        <taxon>Araucariales</taxon>
        <taxon>Araucariaceae</taxon>
        <taxon>Araucaria</taxon>
    </lineage>
</organism>
<dbReference type="PANTHER" id="PTHR22911:SF137">
    <property type="entry name" value="SOLUTE CARRIER FAMILY 35 MEMBER G2-RELATED"/>
    <property type="match status" value="1"/>
</dbReference>
<dbReference type="InterPro" id="IPR000620">
    <property type="entry name" value="EamA_dom"/>
</dbReference>
<name>A0A0D6QYV4_ARACU</name>
<feature type="transmembrane region" description="Helical" evidence="3">
    <location>
        <begin position="35"/>
        <end position="55"/>
    </location>
</feature>
<dbReference type="InterPro" id="IPR037185">
    <property type="entry name" value="EmrE-like"/>
</dbReference>
<dbReference type="AlphaFoldDB" id="A0A0D6QYV4"/>
<evidence type="ECO:0000256" key="2">
    <source>
        <dbReference type="ARBA" id="ARBA00007635"/>
    </source>
</evidence>
<feature type="transmembrane region" description="Helical" evidence="3">
    <location>
        <begin position="108"/>
        <end position="127"/>
    </location>
</feature>
<dbReference type="Gene3D" id="1.10.3730.20">
    <property type="match status" value="1"/>
</dbReference>
<comment type="similarity">
    <text evidence="2">Belongs to the drug/metabolite transporter (DMT) superfamily. Plant drug/metabolite exporter (P-DME) (TC 2.A.7.4) family.</text>
</comment>
<keyword evidence="3" id="KW-0812">Transmembrane</keyword>
<accession>A0A0D6QYV4</accession>
<sequence>MNWEGFAYAAGAAVGHSCIDVSRKMAAKHFSPMELIALVGLLDAFLLCSLLWMLGSNSNERIGSMPINALWETRDQNLLRIVVISAGLKVMAGYMYQRALQVSPMSVTVPYLAFTPVLLVFTSYFLMHEIPSARGLLGVVVVTVGGYMLVVDKEKDKKIRDLLLVNGDDPSLPQVGGVGGGGDSFNVSWDASAKKAYSFRSLSHWVFSSHIFEPILALRREEGSLLMLGVAGVFSISNSLDKMGTHLSPSSVSFAAVQRVIMAIPVVFYLILVSPRSFKHLLRWFPGFLIISFFEIVAFICYLKSLESLLVSYAIAAKRSNVLLSVIVGRVVFKEKIWKKLPFVILMVVGMILIILA</sequence>
<dbReference type="Pfam" id="PF00892">
    <property type="entry name" value="EamA"/>
    <property type="match status" value="2"/>
</dbReference>
<reference evidence="5" key="1">
    <citation type="submission" date="2015-03" db="EMBL/GenBank/DDBJ databases">
        <title>A transcriptome of Araucaria cunninghamii, an australian fine timber species.</title>
        <authorList>
            <person name="Jing Yi C.J.Y."/>
            <person name="Yin San L.Y.S."/>
            <person name="Abdul Karim S.S."/>
            <person name="Wan Azmi N.N."/>
            <person name="Hercus R.R."/>
            <person name="Croft L.L."/>
        </authorList>
    </citation>
    <scope>NUCLEOTIDE SEQUENCE</scope>
    <source>
        <strain evidence="5">MI0301</strain>
        <tissue evidence="5">Leaf</tissue>
    </source>
</reference>
<dbReference type="EMBL" id="GCKF01039995">
    <property type="protein sequence ID" value="JAG95616.1"/>
    <property type="molecule type" value="Transcribed_RNA"/>
</dbReference>
<dbReference type="SUPFAM" id="SSF103481">
    <property type="entry name" value="Multidrug resistance efflux transporter EmrE"/>
    <property type="match status" value="1"/>
</dbReference>
<feature type="transmembrane region" description="Helical" evidence="3">
    <location>
        <begin position="223"/>
        <end position="240"/>
    </location>
</feature>